<dbReference type="SUPFAM" id="SSF46689">
    <property type="entry name" value="Homeodomain-like"/>
    <property type="match status" value="1"/>
</dbReference>
<dbReference type="InterPro" id="IPR009057">
    <property type="entry name" value="Homeodomain-like_sf"/>
</dbReference>
<dbReference type="GO" id="GO:0008270">
    <property type="term" value="F:zinc ion binding"/>
    <property type="evidence" value="ECO:0007669"/>
    <property type="project" value="InterPro"/>
</dbReference>
<gene>
    <name evidence="3" type="ORF">M1R53_06155</name>
</gene>
<dbReference type="Proteomes" id="UP000831151">
    <property type="component" value="Chromosome"/>
</dbReference>
<dbReference type="PROSITE" id="PS50994">
    <property type="entry name" value="INTEGRASE"/>
    <property type="match status" value="1"/>
</dbReference>
<dbReference type="GO" id="GO:0003676">
    <property type="term" value="F:nucleic acid binding"/>
    <property type="evidence" value="ECO:0007669"/>
    <property type="project" value="InterPro"/>
</dbReference>
<feature type="domain" description="Integrase catalytic" evidence="2">
    <location>
        <begin position="130"/>
        <end position="304"/>
    </location>
</feature>
<evidence type="ECO:0000259" key="2">
    <source>
        <dbReference type="PROSITE" id="PS50994"/>
    </source>
</evidence>
<dbReference type="GO" id="GO:0015074">
    <property type="term" value="P:DNA integration"/>
    <property type="evidence" value="ECO:0007669"/>
    <property type="project" value="InterPro"/>
</dbReference>
<dbReference type="Gene3D" id="3.30.420.10">
    <property type="entry name" value="Ribonuclease H-like superfamily/Ribonuclease H"/>
    <property type="match status" value="1"/>
</dbReference>
<evidence type="ECO:0000313" key="3">
    <source>
        <dbReference type="EMBL" id="UQK58816.1"/>
    </source>
</evidence>
<dbReference type="SUPFAM" id="SSF53098">
    <property type="entry name" value="Ribonuclease H-like"/>
    <property type="match status" value="1"/>
</dbReference>
<dbReference type="InterPro" id="IPR003308">
    <property type="entry name" value="Integrase_Zn-bd_dom_N"/>
</dbReference>
<dbReference type="EMBL" id="CP096649">
    <property type="protein sequence ID" value="UQK58816.1"/>
    <property type="molecule type" value="Genomic_DNA"/>
</dbReference>
<sequence length="313" mass="37273">MINITEEMRFRKRLCDYALKYGATKAARRYHTNRQFVYRQLKKYDGTVRSLALKSRRPHNSPNAHTEEELKLIKDMYRRNGIYGLAEVYVRCLAKGYTRSFWSMCRQIRVKGYKNVEKCRKSYTKYIKLDGKYPGDKVQVDIKHVPQECIKFPAYGYKYYQITAIDEFSRKRILKIVKEKSTYETSKFLIELENKLGFKINTIQVNNGYEFVNDGDKTDKTSAFETVAQKLGMKVKRIRPYSPWQNGKVERSHREDSKIVYNRKIFTREKDLIKQINKHQNRYNNTAKISLNFKTPNQVVKEYFSKCNICLDN</sequence>
<dbReference type="PROSITE" id="PS50876">
    <property type="entry name" value="ZF_INTEGRASE"/>
    <property type="match status" value="1"/>
</dbReference>
<dbReference type="KEGG" id="fms:M1R53_06155"/>
<dbReference type="PANTHER" id="PTHR35004:SF7">
    <property type="entry name" value="INTEGRASE PROTEIN"/>
    <property type="match status" value="1"/>
</dbReference>
<evidence type="ECO:0000259" key="1">
    <source>
        <dbReference type="PROSITE" id="PS50876"/>
    </source>
</evidence>
<keyword evidence="4" id="KW-1185">Reference proteome</keyword>
<dbReference type="InterPro" id="IPR012337">
    <property type="entry name" value="RNaseH-like_sf"/>
</dbReference>
<protein>
    <submittedName>
        <fullName evidence="3">DDE-type integrase/transposase/recombinase</fullName>
    </submittedName>
</protein>
<proteinExistence type="predicted"/>
<dbReference type="InterPro" id="IPR001584">
    <property type="entry name" value="Integrase_cat-core"/>
</dbReference>
<dbReference type="RefSeq" id="WP_249242372.1">
    <property type="nucleotide sequence ID" value="NZ_CP096649.1"/>
</dbReference>
<dbReference type="InterPro" id="IPR036397">
    <property type="entry name" value="RNaseH_sf"/>
</dbReference>
<dbReference type="AlphaFoldDB" id="A0A9E7DJ35"/>
<reference evidence="3" key="1">
    <citation type="submission" date="2022-04" db="EMBL/GenBank/DDBJ databases">
        <title>Complete genome sequences of Ezakiella coagulans and Fenollaria massiliensis.</title>
        <authorList>
            <person name="France M.T."/>
            <person name="Clifford J."/>
            <person name="Narina S."/>
            <person name="Rutt L."/>
            <person name="Ravel J."/>
        </authorList>
    </citation>
    <scope>NUCLEOTIDE SEQUENCE</scope>
    <source>
        <strain evidence="3">C0061C2</strain>
    </source>
</reference>
<name>A0A9E7DJ35_9FIRM</name>
<feature type="domain" description="Integrase-type" evidence="1">
    <location>
        <begin position="270"/>
        <end position="311"/>
    </location>
</feature>
<organism evidence="3 4">
    <name type="scientific">Fenollaria massiliensis</name>
    <dbReference type="NCBI Taxonomy" id="938288"/>
    <lineage>
        <taxon>Bacteria</taxon>
        <taxon>Bacillati</taxon>
        <taxon>Bacillota</taxon>
        <taxon>Clostridia</taxon>
        <taxon>Eubacteriales</taxon>
        <taxon>Fenollaria</taxon>
    </lineage>
</organism>
<dbReference type="PANTHER" id="PTHR35004">
    <property type="entry name" value="TRANSPOSASE RV3428C-RELATED"/>
    <property type="match status" value="1"/>
</dbReference>
<accession>A0A9E7DJ35</accession>
<dbReference type="Pfam" id="PF00665">
    <property type="entry name" value="rve"/>
    <property type="match status" value="1"/>
</dbReference>
<evidence type="ECO:0000313" key="4">
    <source>
        <dbReference type="Proteomes" id="UP000831151"/>
    </source>
</evidence>